<dbReference type="InterPro" id="IPR038656">
    <property type="entry name" value="Peptidase_G1_sf"/>
</dbReference>
<dbReference type="InterPro" id="IPR000250">
    <property type="entry name" value="Peptidase_G1"/>
</dbReference>
<accession>A0ABS2TJK0</accession>
<dbReference type="Pfam" id="PF01828">
    <property type="entry name" value="Peptidase_A4"/>
    <property type="match status" value="1"/>
</dbReference>
<evidence type="ECO:0000313" key="2">
    <source>
        <dbReference type="EMBL" id="MBM9503515.1"/>
    </source>
</evidence>
<keyword evidence="1" id="KW-0732">Signal</keyword>
<dbReference type="EMBL" id="JADKYB010000001">
    <property type="protein sequence ID" value="MBM9503515.1"/>
    <property type="molecule type" value="Genomic_DNA"/>
</dbReference>
<dbReference type="Gene3D" id="2.60.120.700">
    <property type="entry name" value="Peptidase G1"/>
    <property type="match status" value="1"/>
</dbReference>
<dbReference type="PANTHER" id="PTHR37536:SF1">
    <property type="entry name" value="ASPERGILLOPEPSIN, PUTAITVE (AFU_ORTHOLOGUE AFUA_7G01200)"/>
    <property type="match status" value="1"/>
</dbReference>
<evidence type="ECO:0000313" key="3">
    <source>
        <dbReference type="Proteomes" id="UP000749040"/>
    </source>
</evidence>
<keyword evidence="3" id="KW-1185">Reference proteome</keyword>
<dbReference type="CDD" id="cd13426">
    <property type="entry name" value="Peptidase_G1"/>
    <property type="match status" value="1"/>
</dbReference>
<feature type="chain" id="PRO_5046937078" description="Peptidase A4 family protein" evidence="1">
    <location>
        <begin position="29"/>
        <end position="255"/>
    </location>
</feature>
<dbReference type="PANTHER" id="PTHR37536">
    <property type="entry name" value="PUTATIVE (AFU_ORTHOLOGUE AFUA_3G02970)-RELATED"/>
    <property type="match status" value="1"/>
</dbReference>
<proteinExistence type="predicted"/>
<name>A0ABS2TJK0_9ACTN</name>
<evidence type="ECO:0008006" key="4">
    <source>
        <dbReference type="Google" id="ProtNLM"/>
    </source>
</evidence>
<organism evidence="2 3">
    <name type="scientific">Actinacidiphila acididurans</name>
    <dbReference type="NCBI Taxonomy" id="2784346"/>
    <lineage>
        <taxon>Bacteria</taxon>
        <taxon>Bacillati</taxon>
        <taxon>Actinomycetota</taxon>
        <taxon>Actinomycetes</taxon>
        <taxon>Kitasatosporales</taxon>
        <taxon>Streptomycetaceae</taxon>
        <taxon>Actinacidiphila</taxon>
    </lineage>
</organism>
<evidence type="ECO:0000256" key="1">
    <source>
        <dbReference type="SAM" id="SignalP"/>
    </source>
</evidence>
<reference evidence="2 3" key="1">
    <citation type="submission" date="2021-01" db="EMBL/GenBank/DDBJ databases">
        <title>Streptomyces acididurans sp. nov., isolated from a peat swamp forest soil.</title>
        <authorList>
            <person name="Chantavorakit T."/>
            <person name="Duangmal K."/>
        </authorList>
    </citation>
    <scope>NUCLEOTIDE SEQUENCE [LARGE SCALE GENOMIC DNA]</scope>
    <source>
        <strain evidence="2 3">KK5PA1</strain>
    </source>
</reference>
<dbReference type="SUPFAM" id="SSF49899">
    <property type="entry name" value="Concanavalin A-like lectins/glucanases"/>
    <property type="match status" value="1"/>
</dbReference>
<sequence>MSATIRFTAVSAVAAAALSALATAPATAAPAAAALRLTPMAAHHVVTGHGGGLITHSTSGNWAGYAATGRTFTSVSASWVQPAVSCGSATTYSSFWVGIDGDGSNSVEQTGTEADCSGGRAYYSSWYEMYPAYPVNYSNTVSPGDHFTATVSVSGSTFTLTLSDTTKGWTKTTTKSSSSASKASAEVIAEAPSSSTGVLPLSNFGTASFTGSTANGQSIGNFSPDQINMASGSTTKATTSALSGGQNFSVTFKHS</sequence>
<dbReference type="RefSeq" id="WP_205355345.1">
    <property type="nucleotide sequence ID" value="NZ_JADKYB010000001.1"/>
</dbReference>
<dbReference type="Proteomes" id="UP000749040">
    <property type="component" value="Unassembled WGS sequence"/>
</dbReference>
<protein>
    <recommendedName>
        <fullName evidence="4">Peptidase A4 family protein</fullName>
    </recommendedName>
</protein>
<gene>
    <name evidence="2" type="ORF">ITX44_03005</name>
</gene>
<feature type="signal peptide" evidence="1">
    <location>
        <begin position="1"/>
        <end position="28"/>
    </location>
</feature>
<dbReference type="InterPro" id="IPR013320">
    <property type="entry name" value="ConA-like_dom_sf"/>
</dbReference>
<comment type="caution">
    <text evidence="2">The sequence shown here is derived from an EMBL/GenBank/DDBJ whole genome shotgun (WGS) entry which is preliminary data.</text>
</comment>